<reference evidence="1 2" key="1">
    <citation type="journal article" date="2016" name="Gut Pathog.">
        <title>Whole genome sequencing of "Faecalibaculum rodentium" ALO17, isolated from C57BL/6J laboratory mouse feces.</title>
        <authorList>
            <person name="Lim S."/>
            <person name="Chang D.H."/>
            <person name="Ahn S."/>
            <person name="Kim B.C."/>
        </authorList>
    </citation>
    <scope>NUCLEOTIDE SEQUENCE [LARGE SCALE GENOMIC DNA]</scope>
    <source>
        <strain evidence="1 2">Alo17</strain>
    </source>
</reference>
<proteinExistence type="predicted"/>
<sequence length="41" mass="4800">MVIGLIYSNLNLNIPIMSYDSYSLFILDFRNSSFSYSCHIF</sequence>
<organism evidence="1 2">
    <name type="scientific">Faecalibaculum rodentium</name>
    <dbReference type="NCBI Taxonomy" id="1702221"/>
    <lineage>
        <taxon>Bacteria</taxon>
        <taxon>Bacillati</taxon>
        <taxon>Bacillota</taxon>
        <taxon>Erysipelotrichia</taxon>
        <taxon>Erysipelotrichales</taxon>
        <taxon>Erysipelotrichaceae</taxon>
        <taxon>Faecalibaculum</taxon>
    </lineage>
</organism>
<name>A0A140DR71_9FIRM</name>
<dbReference type="EMBL" id="CP011391">
    <property type="protein sequence ID" value="AMK53148.1"/>
    <property type="molecule type" value="Genomic_DNA"/>
</dbReference>
<protein>
    <submittedName>
        <fullName evidence="1">Uncharacterized protein</fullName>
    </submittedName>
</protein>
<evidence type="ECO:0000313" key="1">
    <source>
        <dbReference type="EMBL" id="AMK53148.1"/>
    </source>
</evidence>
<keyword evidence="2" id="KW-1185">Reference proteome</keyword>
<evidence type="ECO:0000313" key="2">
    <source>
        <dbReference type="Proteomes" id="UP000069771"/>
    </source>
</evidence>
<dbReference type="Proteomes" id="UP000069771">
    <property type="component" value="Chromosome"/>
</dbReference>
<dbReference type="KEGG" id="fro:AALO17_00140"/>
<accession>A0A140DR71</accession>
<gene>
    <name evidence="1" type="ORF">AALO17_00140</name>
</gene>
<dbReference type="AlphaFoldDB" id="A0A140DR71"/>